<evidence type="ECO:0000256" key="1">
    <source>
        <dbReference type="ARBA" id="ARBA00004167"/>
    </source>
</evidence>
<dbReference type="NCBIfam" id="TIGR02532">
    <property type="entry name" value="IV_pilin_GFxxxE"/>
    <property type="match status" value="1"/>
</dbReference>
<feature type="transmembrane region" description="Helical" evidence="6">
    <location>
        <begin position="12"/>
        <end position="31"/>
    </location>
</feature>
<evidence type="ECO:0000256" key="2">
    <source>
        <dbReference type="ARBA" id="ARBA00022481"/>
    </source>
</evidence>
<evidence type="ECO:0000256" key="6">
    <source>
        <dbReference type="SAM" id="Phobius"/>
    </source>
</evidence>
<comment type="subcellular location">
    <subcellularLocation>
        <location evidence="1">Membrane</location>
        <topology evidence="1">Single-pass membrane protein</topology>
    </subcellularLocation>
</comment>
<evidence type="ECO:0000313" key="8">
    <source>
        <dbReference type="EMBL" id="PIP56544.1"/>
    </source>
</evidence>
<feature type="domain" description="Type II secretion system protein GspG C-terminal" evidence="7">
    <location>
        <begin position="101"/>
        <end position="132"/>
    </location>
</feature>
<proteinExistence type="predicted"/>
<gene>
    <name evidence="8" type="ORF">COX05_02420</name>
</gene>
<name>A0A2H0BFZ4_UNCKA</name>
<sequence length="187" mass="20169">MNTRNGFTLIELLVVIVIIGLLASIGIASFSGSLDRAKEGKVVSDLKEFKDAITRLKIDTGKAPTGKTDPRVAPIPTGQPRPYTDCVYNVEVYLNSDDAGLISDTTNRYPNWAGPYIENAPVDPWGTNYYHDSDYTCHPTTKGCEGITDNKTIRAILSAGPNKSFSYGVVGSTADPTDNIVVPICIP</sequence>
<accession>A0A2H0BFZ4</accession>
<dbReference type="PRINTS" id="PR00813">
    <property type="entry name" value="BCTERIALGSPG"/>
</dbReference>
<keyword evidence="4 6" id="KW-1133">Transmembrane helix</keyword>
<evidence type="ECO:0000256" key="3">
    <source>
        <dbReference type="ARBA" id="ARBA00022692"/>
    </source>
</evidence>
<dbReference type="InterPro" id="IPR012902">
    <property type="entry name" value="N_methyl_site"/>
</dbReference>
<protein>
    <recommendedName>
        <fullName evidence="7">Type II secretion system protein GspG C-terminal domain-containing protein</fullName>
    </recommendedName>
</protein>
<dbReference type="Gene3D" id="3.30.700.10">
    <property type="entry name" value="Glycoprotein, Type 4 Pilin"/>
    <property type="match status" value="1"/>
</dbReference>
<reference evidence="8 9" key="1">
    <citation type="submission" date="2017-09" db="EMBL/GenBank/DDBJ databases">
        <title>Depth-based differentiation of microbial function through sediment-hosted aquifers and enrichment of novel symbionts in the deep terrestrial subsurface.</title>
        <authorList>
            <person name="Probst A.J."/>
            <person name="Ladd B."/>
            <person name="Jarett J.K."/>
            <person name="Geller-Mcgrath D.E."/>
            <person name="Sieber C.M."/>
            <person name="Emerson J.B."/>
            <person name="Anantharaman K."/>
            <person name="Thomas B.C."/>
            <person name="Malmstrom R."/>
            <person name="Stieglmeier M."/>
            <person name="Klingl A."/>
            <person name="Woyke T."/>
            <person name="Ryan C.M."/>
            <person name="Banfield J.F."/>
        </authorList>
    </citation>
    <scope>NUCLEOTIDE SEQUENCE [LARGE SCALE GENOMIC DNA]</scope>
    <source>
        <strain evidence="8">CG22_combo_CG10-13_8_21_14_all_39_12</strain>
    </source>
</reference>
<dbReference type="InterPro" id="IPR000983">
    <property type="entry name" value="Bac_GSPG_pilin"/>
</dbReference>
<dbReference type="PANTHER" id="PTHR30093:SF44">
    <property type="entry name" value="TYPE II SECRETION SYSTEM CORE PROTEIN G"/>
    <property type="match status" value="1"/>
</dbReference>
<organism evidence="8 9">
    <name type="scientific">candidate division WWE3 bacterium CG22_combo_CG10-13_8_21_14_all_39_12</name>
    <dbReference type="NCBI Taxonomy" id="1975094"/>
    <lineage>
        <taxon>Bacteria</taxon>
        <taxon>Katanobacteria</taxon>
    </lineage>
</organism>
<dbReference type="GO" id="GO:0015627">
    <property type="term" value="C:type II protein secretion system complex"/>
    <property type="evidence" value="ECO:0007669"/>
    <property type="project" value="InterPro"/>
</dbReference>
<dbReference type="Proteomes" id="UP000228495">
    <property type="component" value="Unassembled WGS sequence"/>
</dbReference>
<comment type="caution">
    <text evidence="8">The sequence shown here is derived from an EMBL/GenBank/DDBJ whole genome shotgun (WGS) entry which is preliminary data.</text>
</comment>
<evidence type="ECO:0000259" key="7">
    <source>
        <dbReference type="Pfam" id="PF08334"/>
    </source>
</evidence>
<dbReference type="PANTHER" id="PTHR30093">
    <property type="entry name" value="GENERAL SECRETION PATHWAY PROTEIN G"/>
    <property type="match status" value="1"/>
</dbReference>
<dbReference type="SUPFAM" id="SSF54523">
    <property type="entry name" value="Pili subunits"/>
    <property type="match status" value="1"/>
</dbReference>
<dbReference type="GO" id="GO:0015628">
    <property type="term" value="P:protein secretion by the type II secretion system"/>
    <property type="evidence" value="ECO:0007669"/>
    <property type="project" value="InterPro"/>
</dbReference>
<dbReference type="GO" id="GO:0016020">
    <property type="term" value="C:membrane"/>
    <property type="evidence" value="ECO:0007669"/>
    <property type="project" value="UniProtKB-SubCell"/>
</dbReference>
<dbReference type="InterPro" id="IPR013545">
    <property type="entry name" value="T2SS_protein-GspG_C"/>
</dbReference>
<keyword evidence="2" id="KW-0488">Methylation</keyword>
<dbReference type="AlphaFoldDB" id="A0A2H0BFZ4"/>
<keyword evidence="3 6" id="KW-0812">Transmembrane</keyword>
<dbReference type="EMBL" id="PCSU01000039">
    <property type="protein sequence ID" value="PIP56544.1"/>
    <property type="molecule type" value="Genomic_DNA"/>
</dbReference>
<dbReference type="Pfam" id="PF07963">
    <property type="entry name" value="N_methyl"/>
    <property type="match status" value="1"/>
</dbReference>
<evidence type="ECO:0000256" key="4">
    <source>
        <dbReference type="ARBA" id="ARBA00022989"/>
    </source>
</evidence>
<dbReference type="InterPro" id="IPR045584">
    <property type="entry name" value="Pilin-like"/>
</dbReference>
<keyword evidence="5 6" id="KW-0472">Membrane</keyword>
<evidence type="ECO:0000256" key="5">
    <source>
        <dbReference type="ARBA" id="ARBA00023136"/>
    </source>
</evidence>
<evidence type="ECO:0000313" key="9">
    <source>
        <dbReference type="Proteomes" id="UP000228495"/>
    </source>
</evidence>
<dbReference type="Pfam" id="PF08334">
    <property type="entry name" value="T2SSG"/>
    <property type="match status" value="1"/>
</dbReference>